<proteinExistence type="predicted"/>
<name>A0ABN8IW84_9NEOP</name>
<gene>
    <name evidence="1" type="ORF">IPOD504_LOCUS13245</name>
</gene>
<feature type="non-terminal residue" evidence="1">
    <location>
        <position position="80"/>
    </location>
</feature>
<evidence type="ECO:0000313" key="1">
    <source>
        <dbReference type="EMBL" id="CAH2066029.1"/>
    </source>
</evidence>
<accession>A0ABN8IW84</accession>
<dbReference type="EMBL" id="OW152816">
    <property type="protein sequence ID" value="CAH2066029.1"/>
    <property type="molecule type" value="Genomic_DNA"/>
</dbReference>
<organism evidence="1 2">
    <name type="scientific">Iphiclides podalirius</name>
    <name type="common">scarce swallowtail</name>
    <dbReference type="NCBI Taxonomy" id="110791"/>
    <lineage>
        <taxon>Eukaryota</taxon>
        <taxon>Metazoa</taxon>
        <taxon>Ecdysozoa</taxon>
        <taxon>Arthropoda</taxon>
        <taxon>Hexapoda</taxon>
        <taxon>Insecta</taxon>
        <taxon>Pterygota</taxon>
        <taxon>Neoptera</taxon>
        <taxon>Endopterygota</taxon>
        <taxon>Lepidoptera</taxon>
        <taxon>Glossata</taxon>
        <taxon>Ditrysia</taxon>
        <taxon>Papilionoidea</taxon>
        <taxon>Papilionidae</taxon>
        <taxon>Papilioninae</taxon>
        <taxon>Iphiclides</taxon>
    </lineage>
</organism>
<keyword evidence="2" id="KW-1185">Reference proteome</keyword>
<dbReference type="Proteomes" id="UP000837857">
    <property type="component" value="Chromosome 4"/>
</dbReference>
<evidence type="ECO:0000313" key="2">
    <source>
        <dbReference type="Proteomes" id="UP000837857"/>
    </source>
</evidence>
<sequence>MSRGCRNEIKFKLRGRAAAPCCRRDVMFDCNKNVYRKRNWKSAAHSLTSSRYEGEQTRPLECRGVGPAKILPPSQRRRLL</sequence>
<protein>
    <submittedName>
        <fullName evidence="1">Uncharacterized protein</fullName>
    </submittedName>
</protein>
<reference evidence="1" key="1">
    <citation type="submission" date="2022-03" db="EMBL/GenBank/DDBJ databases">
        <authorList>
            <person name="Martin H S."/>
        </authorList>
    </citation>
    <scope>NUCLEOTIDE SEQUENCE</scope>
</reference>